<protein>
    <submittedName>
        <fullName evidence="12">Mechanosensitive ion channel protein MscS</fullName>
    </submittedName>
</protein>
<dbReference type="PANTHER" id="PTHR30347:SF9">
    <property type="entry name" value="MINICONDUCTANCE MECHANOSENSITIVE CHANNEL MSCM"/>
    <property type="match status" value="1"/>
</dbReference>
<comment type="similarity">
    <text evidence="2">Belongs to the MscS (TC 1.A.23) family.</text>
</comment>
<feature type="transmembrane region" description="Helical" evidence="8">
    <location>
        <begin position="405"/>
        <end position="427"/>
    </location>
</feature>
<feature type="transmembrane region" description="Helical" evidence="8">
    <location>
        <begin position="574"/>
        <end position="607"/>
    </location>
</feature>
<keyword evidence="3" id="KW-1003">Cell membrane</keyword>
<feature type="transmembrane region" description="Helical" evidence="8">
    <location>
        <begin position="378"/>
        <end position="399"/>
    </location>
</feature>
<organism evidence="12 13">
    <name type="scientific">Terrihabitans soli</name>
    <dbReference type="NCBI Taxonomy" id="708113"/>
    <lineage>
        <taxon>Bacteria</taxon>
        <taxon>Pseudomonadati</taxon>
        <taxon>Pseudomonadota</taxon>
        <taxon>Alphaproteobacteria</taxon>
        <taxon>Hyphomicrobiales</taxon>
        <taxon>Terrihabitans</taxon>
    </lineage>
</organism>
<feature type="transmembrane region" description="Helical" evidence="8">
    <location>
        <begin position="485"/>
        <end position="508"/>
    </location>
</feature>
<dbReference type="Gene3D" id="2.30.30.60">
    <property type="match status" value="1"/>
</dbReference>
<feature type="transmembrane region" description="Helical" evidence="8">
    <location>
        <begin position="258"/>
        <end position="278"/>
    </location>
</feature>
<feature type="region of interest" description="Disordered" evidence="7">
    <location>
        <begin position="150"/>
        <end position="177"/>
    </location>
</feature>
<evidence type="ECO:0000256" key="4">
    <source>
        <dbReference type="ARBA" id="ARBA00022692"/>
    </source>
</evidence>
<dbReference type="AlphaFoldDB" id="A0A6S6QF44"/>
<keyword evidence="13" id="KW-1185">Reference proteome</keyword>
<dbReference type="InterPro" id="IPR022249">
    <property type="entry name" value="DUF3772"/>
</dbReference>
<proteinExistence type="inferred from homology"/>
<feature type="transmembrane region" description="Helical" evidence="8">
    <location>
        <begin position="628"/>
        <end position="647"/>
    </location>
</feature>
<accession>A0A6S6QF44</accession>
<dbReference type="InterPro" id="IPR011066">
    <property type="entry name" value="MscS_channel_C_sf"/>
</dbReference>
<dbReference type="EMBL" id="AP023361">
    <property type="protein sequence ID" value="BCJ89703.1"/>
    <property type="molecule type" value="Genomic_DNA"/>
</dbReference>
<evidence type="ECO:0000256" key="3">
    <source>
        <dbReference type="ARBA" id="ARBA00022475"/>
    </source>
</evidence>
<evidence type="ECO:0000313" key="13">
    <source>
        <dbReference type="Proteomes" id="UP000515317"/>
    </source>
</evidence>
<dbReference type="GO" id="GO:0008381">
    <property type="term" value="F:mechanosensitive monoatomic ion channel activity"/>
    <property type="evidence" value="ECO:0007669"/>
    <property type="project" value="UniProtKB-ARBA"/>
</dbReference>
<feature type="transmembrane region" description="Helical" evidence="8">
    <location>
        <begin position="448"/>
        <end position="479"/>
    </location>
</feature>
<dbReference type="KEGG" id="tso:IZ6_04380"/>
<dbReference type="InterPro" id="IPR052702">
    <property type="entry name" value="MscS-like_channel"/>
</dbReference>
<dbReference type="InterPro" id="IPR049278">
    <property type="entry name" value="MS_channel_C"/>
</dbReference>
<dbReference type="Pfam" id="PF12607">
    <property type="entry name" value="DUF3772"/>
    <property type="match status" value="1"/>
</dbReference>
<dbReference type="Pfam" id="PF21082">
    <property type="entry name" value="MS_channel_3rd"/>
    <property type="match status" value="1"/>
</dbReference>
<dbReference type="SUPFAM" id="SSF82861">
    <property type="entry name" value="Mechanosensitive channel protein MscS (YggB), transmembrane region"/>
    <property type="match status" value="1"/>
</dbReference>
<dbReference type="SUPFAM" id="SSF82689">
    <property type="entry name" value="Mechanosensitive channel protein MscS (YggB), C-terminal domain"/>
    <property type="match status" value="1"/>
</dbReference>
<keyword evidence="6 8" id="KW-0472">Membrane</keyword>
<evidence type="ECO:0000256" key="8">
    <source>
        <dbReference type="SAM" id="Phobius"/>
    </source>
</evidence>
<evidence type="ECO:0000259" key="11">
    <source>
        <dbReference type="Pfam" id="PF21082"/>
    </source>
</evidence>
<keyword evidence="4 8" id="KW-0812">Transmembrane</keyword>
<feature type="transmembrane region" description="Helical" evidence="8">
    <location>
        <begin position="66"/>
        <end position="84"/>
    </location>
</feature>
<dbReference type="Pfam" id="PF00924">
    <property type="entry name" value="MS_channel_2nd"/>
    <property type="match status" value="1"/>
</dbReference>
<dbReference type="InterPro" id="IPR023408">
    <property type="entry name" value="MscS_beta-dom_sf"/>
</dbReference>
<reference evidence="12 13" key="1">
    <citation type="submission" date="2020-08" db="EMBL/GenBank/DDBJ databases">
        <title>Genome sequence of Rhizobiales bacterium strain IZ6.</title>
        <authorList>
            <person name="Nakai R."/>
            <person name="Naganuma T."/>
        </authorList>
    </citation>
    <scope>NUCLEOTIDE SEQUENCE [LARGE SCALE GENOMIC DNA]</scope>
    <source>
        <strain evidence="12 13">IZ6</strain>
    </source>
</reference>
<gene>
    <name evidence="12" type="ORF">IZ6_04380</name>
</gene>
<keyword evidence="5 8" id="KW-1133">Transmembrane helix</keyword>
<dbReference type="Gene3D" id="1.10.287.1260">
    <property type="match status" value="1"/>
</dbReference>
<dbReference type="Proteomes" id="UP000515317">
    <property type="component" value="Chromosome"/>
</dbReference>
<feature type="transmembrane region" description="Helical" evidence="8">
    <location>
        <begin position="299"/>
        <end position="320"/>
    </location>
</feature>
<name>A0A6S6QF44_9HYPH</name>
<feature type="transmembrane region" description="Helical" evidence="8">
    <location>
        <begin position="653"/>
        <end position="681"/>
    </location>
</feature>
<evidence type="ECO:0000256" key="1">
    <source>
        <dbReference type="ARBA" id="ARBA00004651"/>
    </source>
</evidence>
<dbReference type="GO" id="GO:0005886">
    <property type="term" value="C:plasma membrane"/>
    <property type="evidence" value="ECO:0007669"/>
    <property type="project" value="UniProtKB-SubCell"/>
</dbReference>
<dbReference type="RefSeq" id="WP_222876394.1">
    <property type="nucleotide sequence ID" value="NZ_AP023361.1"/>
</dbReference>
<dbReference type="Gene3D" id="3.30.70.100">
    <property type="match status" value="1"/>
</dbReference>
<evidence type="ECO:0000256" key="7">
    <source>
        <dbReference type="SAM" id="MobiDB-lite"/>
    </source>
</evidence>
<dbReference type="SUPFAM" id="SSF50182">
    <property type="entry name" value="Sm-like ribonucleoproteins"/>
    <property type="match status" value="1"/>
</dbReference>
<sequence length="832" mass="89450">MALQSLKFARSGLLTAYLPFGRSVPALATFMGEGKPSPNPIVLWLAASPDPMKLFLSQSFAPLRRFCILLIAIVAVLFAAGAFAQEEENRQLDVAKQSLDQVEKELAAGAFDDAALFEVQKRIDATRGDIQRVTDALAPRAQAIAGRIEQLGPPPAEGQPAESAEIAQERQAQTKARQPIDEVLKRASLLSVQADQMSESIAEKRRDLFATRVLARTKSLLDPTLWFDTLNEVPRRWAATKNLLADWRSRFAADQRGFLLLGALALALVIAWPLRRWVQRFGQQYFAEQAPSTRLRRSAAALWVLLIITATPIAGAVLIYYGLTAPGLVPERALPFIGKLVRLTAFVSFVAGLTRAILAPGRDSWRLPPLSDEMASRLAPYPLYIAGIFALAQAILAFLDVIGVGLAPVMLIDGIAAVAIALTFVLAMRPAKEASEEVESQPAQREDLWLASLVRVIAWAAIVIVIAAALAGYISFAFFLAAQMMWLGVLGGILYLLLTLVDDLLLGWGGDKRLLKFAKNTVGFQKSRVEQLCVLASGVLRLVLIVMAVLLAIAPWGVESGHVLGWIGRAFTGITFGGVSFSLAAVFGALVLLIAGILLTRGVQGWLDKAYLPRTRMDDGLKNSIRTATGWAGVLLTIGLAVSSLGFGLDRIAIVAGALSVGIGFGLQSVVSNFVSGLILLAERPIKVGDWVSVGGDEGNVRRISVRSTAIEMFDNSVLIVPNSDLITKPVRNRTHQSQLGVVRVAIGTGHEADVTEVRSILLGAVASVPALLANPPPSVLIQATTDLGVQWQLTCNVPSPRQVASARSELYFAVLKEFQAKNIRITASSAA</sequence>
<dbReference type="InterPro" id="IPR010920">
    <property type="entry name" value="LSM_dom_sf"/>
</dbReference>
<evidence type="ECO:0000256" key="2">
    <source>
        <dbReference type="ARBA" id="ARBA00008017"/>
    </source>
</evidence>
<evidence type="ECO:0000259" key="9">
    <source>
        <dbReference type="Pfam" id="PF00924"/>
    </source>
</evidence>
<feature type="domain" description="Mechanosensitive ion channel MscS" evidence="9">
    <location>
        <begin position="670"/>
        <end position="735"/>
    </location>
</feature>
<evidence type="ECO:0000256" key="6">
    <source>
        <dbReference type="ARBA" id="ARBA00023136"/>
    </source>
</evidence>
<evidence type="ECO:0000313" key="12">
    <source>
        <dbReference type="EMBL" id="BCJ89703.1"/>
    </source>
</evidence>
<feature type="transmembrane region" description="Helical" evidence="8">
    <location>
        <begin position="340"/>
        <end position="358"/>
    </location>
</feature>
<dbReference type="PANTHER" id="PTHR30347">
    <property type="entry name" value="POTASSIUM CHANNEL RELATED"/>
    <property type="match status" value="1"/>
</dbReference>
<feature type="transmembrane region" description="Helical" evidence="8">
    <location>
        <begin position="529"/>
        <end position="554"/>
    </location>
</feature>
<evidence type="ECO:0000259" key="10">
    <source>
        <dbReference type="Pfam" id="PF12607"/>
    </source>
</evidence>
<feature type="domain" description="DUF3772" evidence="10">
    <location>
        <begin position="184"/>
        <end position="246"/>
    </location>
</feature>
<dbReference type="InterPro" id="IPR011014">
    <property type="entry name" value="MscS_channel_TM-2"/>
</dbReference>
<feature type="domain" description="Mechanosensitive ion channel MscS C-terminal" evidence="11">
    <location>
        <begin position="743"/>
        <end position="826"/>
    </location>
</feature>
<evidence type="ECO:0000256" key="5">
    <source>
        <dbReference type="ARBA" id="ARBA00022989"/>
    </source>
</evidence>
<dbReference type="InterPro" id="IPR006685">
    <property type="entry name" value="MscS_channel_2nd"/>
</dbReference>
<comment type="subcellular location">
    <subcellularLocation>
        <location evidence="1">Cell membrane</location>
        <topology evidence="1">Multi-pass membrane protein</topology>
    </subcellularLocation>
</comment>